<dbReference type="EMBL" id="SWCJ01000007">
    <property type="protein sequence ID" value="TKB54779.1"/>
    <property type="molecule type" value="Genomic_DNA"/>
</dbReference>
<dbReference type="InterPro" id="IPR026555">
    <property type="entry name" value="NSL3/Tex30"/>
</dbReference>
<organism evidence="2 3">
    <name type="scientific">Ferrimonas aestuarii</name>
    <dbReference type="NCBI Taxonomy" id="2569539"/>
    <lineage>
        <taxon>Bacteria</taxon>
        <taxon>Pseudomonadati</taxon>
        <taxon>Pseudomonadota</taxon>
        <taxon>Gammaproteobacteria</taxon>
        <taxon>Alteromonadales</taxon>
        <taxon>Ferrimonadaceae</taxon>
        <taxon>Ferrimonas</taxon>
    </lineage>
</organism>
<dbReference type="RefSeq" id="WP_136863580.1">
    <property type="nucleotide sequence ID" value="NZ_SWCJ01000007.1"/>
</dbReference>
<dbReference type="InterPro" id="IPR046879">
    <property type="entry name" value="KANL3/Tex30_Abhydrolase"/>
</dbReference>
<dbReference type="PANTHER" id="PTHR13136">
    <property type="entry name" value="TESTIS DEVELOPMENT PROTEIN PRTD"/>
    <property type="match status" value="1"/>
</dbReference>
<dbReference type="OrthoDB" id="652634at2"/>
<gene>
    <name evidence="2" type="ORF">FCL42_11570</name>
</gene>
<evidence type="ECO:0000313" key="3">
    <source>
        <dbReference type="Proteomes" id="UP000305675"/>
    </source>
</evidence>
<evidence type="ECO:0000259" key="1">
    <source>
        <dbReference type="Pfam" id="PF20408"/>
    </source>
</evidence>
<dbReference type="SUPFAM" id="SSF53474">
    <property type="entry name" value="alpha/beta-Hydrolases"/>
    <property type="match status" value="1"/>
</dbReference>
<keyword evidence="3" id="KW-1185">Reference proteome</keyword>
<name>A0A4V5NWD0_9GAMM</name>
<dbReference type="Proteomes" id="UP000305675">
    <property type="component" value="Unassembled WGS sequence"/>
</dbReference>
<evidence type="ECO:0000313" key="2">
    <source>
        <dbReference type="EMBL" id="TKB54779.1"/>
    </source>
</evidence>
<dbReference type="PANTHER" id="PTHR13136:SF11">
    <property type="entry name" value="TESTIS-EXPRESSED PROTEIN 30"/>
    <property type="match status" value="1"/>
</dbReference>
<sequence length="206" mass="22971">MTEYRIDGNTQAKDYLLLAHGSGAGMDHPFMKTVAEAIAGEDLCVVRFEFPYMQTIRATQKRRPPDRMPRLLEAMSALVAEFSQPGRRIWLAGKSLGGRVSATWALEHEVHGVIALGYPFHPVGKPDNWRLEPVLEARQPMLILQGERDTFGNRSELDGINFPKPVTLTFLPDGDHGLKPRKASGYSEADNLAQAAKACREFILRT</sequence>
<dbReference type="Gene3D" id="3.40.50.1820">
    <property type="entry name" value="alpha/beta hydrolase"/>
    <property type="match status" value="1"/>
</dbReference>
<dbReference type="InterPro" id="IPR029058">
    <property type="entry name" value="AB_hydrolase_fold"/>
</dbReference>
<dbReference type="AlphaFoldDB" id="A0A4V5NWD0"/>
<reference evidence="2 3" key="1">
    <citation type="submission" date="2019-04" db="EMBL/GenBank/DDBJ databases">
        <authorList>
            <person name="Hwang J.C."/>
        </authorList>
    </citation>
    <scope>NUCLEOTIDE SEQUENCE [LARGE SCALE GENOMIC DNA]</scope>
    <source>
        <strain evidence="2 3">IMCC35002</strain>
    </source>
</reference>
<proteinExistence type="predicted"/>
<keyword evidence="2" id="KW-0378">Hydrolase</keyword>
<protein>
    <submittedName>
        <fullName evidence="2">Alpha/beta hydrolase</fullName>
    </submittedName>
</protein>
<comment type="caution">
    <text evidence="2">The sequence shown here is derived from an EMBL/GenBank/DDBJ whole genome shotgun (WGS) entry which is preliminary data.</text>
</comment>
<accession>A0A4V5NWD0</accession>
<dbReference type="GO" id="GO:0016787">
    <property type="term" value="F:hydrolase activity"/>
    <property type="evidence" value="ECO:0007669"/>
    <property type="project" value="UniProtKB-KW"/>
</dbReference>
<dbReference type="Pfam" id="PF20408">
    <property type="entry name" value="Abhydrolase_11"/>
    <property type="match status" value="1"/>
</dbReference>
<feature type="domain" description="KANL3/Tex30 alpha/beta hydrolase-like" evidence="1">
    <location>
        <begin position="14"/>
        <end position="203"/>
    </location>
</feature>